<dbReference type="EMBL" id="PVWK01000020">
    <property type="protein sequence ID" value="PSB33243.1"/>
    <property type="molecule type" value="Genomic_DNA"/>
</dbReference>
<sequence length="84" mass="9531">MRFAHAKIECRLRKSAGLTGWFQDKTNAWSDHKAHVRTTLIERVTRAGEQAAGGRQGRHDRLWSQCSLAVRQPTLQVVCRSSSQ</sequence>
<reference evidence="1 2" key="2">
    <citation type="submission" date="2018-03" db="EMBL/GenBank/DDBJ databases">
        <title>The ancient ancestry and fast evolution of plastids.</title>
        <authorList>
            <person name="Moore K.R."/>
            <person name="Magnabosco C."/>
            <person name="Momper L."/>
            <person name="Gold D.A."/>
            <person name="Bosak T."/>
            <person name="Fournier G.P."/>
        </authorList>
    </citation>
    <scope>NUCLEOTIDE SEQUENCE [LARGE SCALE GENOMIC DNA]</scope>
    <source>
        <strain evidence="1 2">ULC18</strain>
    </source>
</reference>
<proteinExistence type="predicted"/>
<accession>A0A2T1EKL7</accession>
<protein>
    <submittedName>
        <fullName evidence="1">Uncharacterized protein</fullName>
    </submittedName>
</protein>
<evidence type="ECO:0000313" key="2">
    <source>
        <dbReference type="Proteomes" id="UP000239576"/>
    </source>
</evidence>
<reference evidence="2" key="1">
    <citation type="submission" date="2018-02" db="EMBL/GenBank/DDBJ databases">
        <authorList>
            <person name="Moore K."/>
            <person name="Momper L."/>
        </authorList>
    </citation>
    <scope>NUCLEOTIDE SEQUENCE [LARGE SCALE GENOMIC DNA]</scope>
    <source>
        <strain evidence="2">ULC18</strain>
    </source>
</reference>
<name>A0A2T1EKL7_9CYAN</name>
<dbReference type="Proteomes" id="UP000239576">
    <property type="component" value="Unassembled WGS sequence"/>
</dbReference>
<comment type="caution">
    <text evidence="1">The sequence shown here is derived from an EMBL/GenBank/DDBJ whole genome shotgun (WGS) entry which is preliminary data.</text>
</comment>
<dbReference type="AlphaFoldDB" id="A0A2T1EKL7"/>
<organism evidence="1 2">
    <name type="scientific">Stenomitos frigidus ULC18</name>
    <dbReference type="NCBI Taxonomy" id="2107698"/>
    <lineage>
        <taxon>Bacteria</taxon>
        <taxon>Bacillati</taxon>
        <taxon>Cyanobacteriota</taxon>
        <taxon>Cyanophyceae</taxon>
        <taxon>Leptolyngbyales</taxon>
        <taxon>Leptolyngbyaceae</taxon>
        <taxon>Stenomitos</taxon>
    </lineage>
</organism>
<gene>
    <name evidence="1" type="ORF">C7B82_04610</name>
</gene>
<keyword evidence="2" id="KW-1185">Reference proteome</keyword>
<evidence type="ECO:0000313" key="1">
    <source>
        <dbReference type="EMBL" id="PSB33243.1"/>
    </source>
</evidence>